<gene>
    <name evidence="2" type="ORF">SAMN05216490_0271</name>
</gene>
<keyword evidence="3" id="KW-1185">Reference proteome</keyword>
<feature type="transmembrane region" description="Helical" evidence="1">
    <location>
        <begin position="110"/>
        <end position="136"/>
    </location>
</feature>
<feature type="transmembrane region" description="Helical" evidence="1">
    <location>
        <begin position="245"/>
        <end position="264"/>
    </location>
</feature>
<keyword evidence="1" id="KW-0812">Transmembrane</keyword>
<dbReference type="CDD" id="cd21809">
    <property type="entry name" value="ABC-2_lan_permease-like"/>
    <property type="match status" value="1"/>
</dbReference>
<organism evidence="2 3">
    <name type="scientific">Mucilaginibacter mallensis</name>
    <dbReference type="NCBI Taxonomy" id="652787"/>
    <lineage>
        <taxon>Bacteria</taxon>
        <taxon>Pseudomonadati</taxon>
        <taxon>Bacteroidota</taxon>
        <taxon>Sphingobacteriia</taxon>
        <taxon>Sphingobacteriales</taxon>
        <taxon>Sphingobacteriaceae</taxon>
        <taxon>Mucilaginibacter</taxon>
    </lineage>
</organism>
<feature type="transmembrane region" description="Helical" evidence="1">
    <location>
        <begin position="52"/>
        <end position="80"/>
    </location>
</feature>
<name>A0A1H1N9J8_MUCMA</name>
<dbReference type="PANTHER" id="PTHR37305:SF1">
    <property type="entry name" value="MEMBRANE PROTEIN"/>
    <property type="match status" value="1"/>
</dbReference>
<feature type="transmembrane region" description="Helical" evidence="1">
    <location>
        <begin position="185"/>
        <end position="208"/>
    </location>
</feature>
<evidence type="ECO:0000313" key="2">
    <source>
        <dbReference type="EMBL" id="SDR95693.1"/>
    </source>
</evidence>
<dbReference type="PANTHER" id="PTHR37305">
    <property type="entry name" value="INTEGRAL MEMBRANE PROTEIN-RELATED"/>
    <property type="match status" value="1"/>
</dbReference>
<keyword evidence="1" id="KW-1133">Transmembrane helix</keyword>
<protein>
    <recommendedName>
        <fullName evidence="4">ABC-2 type transport system permease protein</fullName>
    </recommendedName>
</protein>
<proteinExistence type="predicted"/>
<dbReference type="EMBL" id="LT629740">
    <property type="protein sequence ID" value="SDR95693.1"/>
    <property type="molecule type" value="Genomic_DNA"/>
</dbReference>
<feature type="transmembrane region" description="Helical" evidence="1">
    <location>
        <begin position="156"/>
        <end position="178"/>
    </location>
</feature>
<dbReference type="STRING" id="652787.SAMN05216490_0271"/>
<feature type="transmembrane region" description="Helical" evidence="1">
    <location>
        <begin position="21"/>
        <end position="40"/>
    </location>
</feature>
<evidence type="ECO:0000256" key="1">
    <source>
        <dbReference type="SAM" id="Phobius"/>
    </source>
</evidence>
<keyword evidence="1" id="KW-0472">Membrane</keyword>
<dbReference type="AlphaFoldDB" id="A0A1H1N9J8"/>
<reference evidence="2 3" key="1">
    <citation type="submission" date="2016-10" db="EMBL/GenBank/DDBJ databases">
        <authorList>
            <person name="de Groot N.N."/>
        </authorList>
    </citation>
    <scope>NUCLEOTIDE SEQUENCE [LARGE SCALE GENOMIC DNA]</scope>
    <source>
        <strain evidence="2 3">MP1X4</strain>
    </source>
</reference>
<accession>A0A1H1N9J8</accession>
<evidence type="ECO:0008006" key="4">
    <source>
        <dbReference type="Google" id="ProtNLM"/>
    </source>
</evidence>
<dbReference type="Proteomes" id="UP000199679">
    <property type="component" value="Chromosome I"/>
</dbReference>
<evidence type="ECO:0000313" key="3">
    <source>
        <dbReference type="Proteomes" id="UP000199679"/>
    </source>
</evidence>
<sequence>MKGFILSFRSEFYKTRKTAGFWSAVILPLLLCLLLFIGFYSHSDKLAGLPGIMLWVQFSGAILGVMGSLLLPMLIVFIAYSVNSIEHKADTWKTLFSLPISKLSVYSAKFFYALFLVLLCLALFVLFTLGFGNLLGLLKPQLKFSEYSIASTLTQLYFKLFLSSLGILSIQFLLSLLFRDFLKPMGIGFVATITGVILAANKWTYAYLFPYSHPMLALSILPRHGQAPPSPGMPVITIDMFTKEILVSLIVAAVVFIAGYFIVLKKSVK</sequence>
<dbReference type="Pfam" id="PF12730">
    <property type="entry name" value="ABC2_membrane_4"/>
    <property type="match status" value="1"/>
</dbReference>
<dbReference type="RefSeq" id="WP_232009368.1">
    <property type="nucleotide sequence ID" value="NZ_LT629740.1"/>
</dbReference>